<feature type="region of interest" description="Disordered" evidence="1">
    <location>
        <begin position="339"/>
        <end position="382"/>
    </location>
</feature>
<reference evidence="2" key="1">
    <citation type="submission" date="2014-09" db="EMBL/GenBank/DDBJ databases">
        <title>Genome sequence of the luminous mushroom Mycena chlorophos for searching fungal bioluminescence genes.</title>
        <authorList>
            <person name="Tanaka Y."/>
            <person name="Kasuga D."/>
            <person name="Oba Y."/>
            <person name="Hase S."/>
            <person name="Sato K."/>
            <person name="Oba Y."/>
            <person name="Sakakibara Y."/>
        </authorList>
    </citation>
    <scope>NUCLEOTIDE SEQUENCE</scope>
</reference>
<dbReference type="Gene3D" id="3.40.50.150">
    <property type="entry name" value="Vaccinia Virus protein VP39"/>
    <property type="match status" value="1"/>
</dbReference>
<dbReference type="InterPro" id="IPR029063">
    <property type="entry name" value="SAM-dependent_MTases_sf"/>
</dbReference>
<evidence type="ECO:0000313" key="2">
    <source>
        <dbReference type="EMBL" id="GAT55611.1"/>
    </source>
</evidence>
<accession>A0ABQ0LWZ1</accession>
<feature type="compositionally biased region" description="Basic residues" evidence="1">
    <location>
        <begin position="366"/>
        <end position="376"/>
    </location>
</feature>
<evidence type="ECO:0000313" key="3">
    <source>
        <dbReference type="Proteomes" id="UP000815677"/>
    </source>
</evidence>
<protein>
    <submittedName>
        <fullName evidence="2">Uncharacterized protein</fullName>
    </submittedName>
</protein>
<dbReference type="SUPFAM" id="SSF53335">
    <property type="entry name" value="S-adenosyl-L-methionine-dependent methyltransferases"/>
    <property type="match status" value="1"/>
</dbReference>
<dbReference type="InterPro" id="IPR019410">
    <property type="entry name" value="Methyltransf_16"/>
</dbReference>
<dbReference type="PANTHER" id="PTHR14614:SF130">
    <property type="entry name" value="PROTEIN-LYSINE N-METHYLTRANSFERASE EEF2KMT"/>
    <property type="match status" value="1"/>
</dbReference>
<keyword evidence="3" id="KW-1185">Reference proteome</keyword>
<evidence type="ECO:0000256" key="1">
    <source>
        <dbReference type="SAM" id="MobiDB-lite"/>
    </source>
</evidence>
<gene>
    <name evidence="2" type="ORF">MCHLO_12356</name>
</gene>
<dbReference type="Proteomes" id="UP000815677">
    <property type="component" value="Unassembled WGS sequence"/>
</dbReference>
<organism evidence="2 3">
    <name type="scientific">Mycena chlorophos</name>
    <name type="common">Agaric fungus</name>
    <name type="synonym">Agaricus chlorophos</name>
    <dbReference type="NCBI Taxonomy" id="658473"/>
    <lineage>
        <taxon>Eukaryota</taxon>
        <taxon>Fungi</taxon>
        <taxon>Dikarya</taxon>
        <taxon>Basidiomycota</taxon>
        <taxon>Agaricomycotina</taxon>
        <taxon>Agaricomycetes</taxon>
        <taxon>Agaricomycetidae</taxon>
        <taxon>Agaricales</taxon>
        <taxon>Marasmiineae</taxon>
        <taxon>Mycenaceae</taxon>
        <taxon>Mycena</taxon>
    </lineage>
</organism>
<feature type="compositionally biased region" description="Low complexity" evidence="1">
    <location>
        <begin position="341"/>
        <end position="363"/>
    </location>
</feature>
<dbReference type="PANTHER" id="PTHR14614">
    <property type="entry name" value="HEPATOCELLULAR CARCINOMA-ASSOCIATED ANTIGEN"/>
    <property type="match status" value="1"/>
</dbReference>
<feature type="region of interest" description="Disordered" evidence="1">
    <location>
        <begin position="408"/>
        <end position="427"/>
    </location>
</feature>
<feature type="compositionally biased region" description="Basic and acidic residues" evidence="1">
    <location>
        <begin position="408"/>
        <end position="417"/>
    </location>
</feature>
<proteinExistence type="predicted"/>
<dbReference type="EMBL" id="DF849045">
    <property type="protein sequence ID" value="GAT55611.1"/>
    <property type="molecule type" value="Genomic_DNA"/>
</dbReference>
<name>A0ABQ0LWZ1_MYCCL</name>
<dbReference type="Pfam" id="PF10294">
    <property type="entry name" value="Methyltransf_16"/>
    <property type="match status" value="1"/>
</dbReference>
<sequence>MELVHDFVLNHLLLDPHLASYRPSEQYQKTFWKWMVQNLEQHNAEEDSDVEIDSRIYDHFLALLNISSDGPPTQSYITHFWDPSLRSDDSDEVDLALYQKTTLLESRTMIEAGTTGMHLIRGKRILELGSGIGFLGAVVATLQLLKHEHGAVWLSDVNEAVLARCQDNIRLPCNTSSSHPNVRCCFLDWSAALDPDRIVVTTALLRDEISPDLILGADIVFDPSLIPPLIAVLNLALRENPSSTAIIALTERNPTTMQKFVDAISDSEGLTWEKVDFAVRDTVLVEGGPDAARRRSPSMTAAAGIKAYSERRLLFSSNHHHPVQLDYLLHNRPTHPQTMVATKKTPAKAARTSTPSSSASSDASTKKKKRSTGGRRKPTEYNKFFAAQMALLKATIEDGDERRRIISKRWTEKKAEDAANAPAPDSD</sequence>